<comment type="caution">
    <text evidence="2">The sequence shown here is derived from an EMBL/GenBank/DDBJ whole genome shotgun (WGS) entry which is preliminary data.</text>
</comment>
<sequence length="386" mass="44122">MSSNTIFSSIESQKRWVLAMEKNFPQEHIVDINFDTPTSIFRIPKTLSETNPEAYTPQHLGLVQFEPFIRQCYDQYLDLDIQTLAWILTIDGLYLLQLLENHYENNTKELNTGDIMMLENHIPVIILKRIRQALQLCQDEADYLLFNQLDCFCEAQRPPLKMNEQFHVLGDIRGSDEQNTLVEEIDIPSVSQMTEVAGIKFTLMPGGIRDIQFVDHGEEKKFYLPVITLNSTSEIILRNLVAFEEAALADQHEFTDYVDLMCGIIDTPKDVGILKGESIIESELPDEEIARVFNGIGKSSKKNDQKSKIEEVIDQVNKNYGGVSRVKVERFLKRYVHASFKILSVLVSIAVLVLLILNAFCSVFGCGRWFGKNSVTHSHNLLWSDQ</sequence>
<keyword evidence="3" id="KW-1185">Reference proteome</keyword>
<organism evidence="2 3">
    <name type="scientific">Penstemon smallii</name>
    <dbReference type="NCBI Taxonomy" id="265156"/>
    <lineage>
        <taxon>Eukaryota</taxon>
        <taxon>Viridiplantae</taxon>
        <taxon>Streptophyta</taxon>
        <taxon>Embryophyta</taxon>
        <taxon>Tracheophyta</taxon>
        <taxon>Spermatophyta</taxon>
        <taxon>Magnoliopsida</taxon>
        <taxon>eudicotyledons</taxon>
        <taxon>Gunneridae</taxon>
        <taxon>Pentapetalae</taxon>
        <taxon>asterids</taxon>
        <taxon>lamiids</taxon>
        <taxon>Lamiales</taxon>
        <taxon>Plantaginaceae</taxon>
        <taxon>Cheloneae</taxon>
        <taxon>Penstemon</taxon>
    </lineage>
</organism>
<reference evidence="2 3" key="1">
    <citation type="submission" date="2024-12" db="EMBL/GenBank/DDBJ databases">
        <title>The unique morphological basis and parallel evolutionary history of personate flowers in Penstemon.</title>
        <authorList>
            <person name="Depatie T.H."/>
            <person name="Wessinger C.A."/>
        </authorList>
    </citation>
    <scope>NUCLEOTIDE SEQUENCE [LARGE SCALE GENOMIC DNA]</scope>
    <source>
        <strain evidence="2">WTNN_2</strain>
        <tissue evidence="2">Leaf</tissue>
    </source>
</reference>
<proteinExistence type="predicted"/>
<dbReference type="Proteomes" id="UP001634393">
    <property type="component" value="Unassembled WGS sequence"/>
</dbReference>
<keyword evidence="1" id="KW-0472">Membrane</keyword>
<evidence type="ECO:0000256" key="1">
    <source>
        <dbReference type="SAM" id="Phobius"/>
    </source>
</evidence>
<name>A0ABD3SJI2_9LAMI</name>
<dbReference type="Pfam" id="PF03140">
    <property type="entry name" value="DUF247"/>
    <property type="match status" value="1"/>
</dbReference>
<evidence type="ECO:0000313" key="2">
    <source>
        <dbReference type="EMBL" id="KAL3824551.1"/>
    </source>
</evidence>
<dbReference type="PANTHER" id="PTHR31549:SF289">
    <property type="match status" value="1"/>
</dbReference>
<keyword evidence="1" id="KW-0812">Transmembrane</keyword>
<feature type="transmembrane region" description="Helical" evidence="1">
    <location>
        <begin position="342"/>
        <end position="364"/>
    </location>
</feature>
<dbReference type="PANTHER" id="PTHR31549">
    <property type="entry name" value="PROTEIN, PUTATIVE (DUF247)-RELATED-RELATED"/>
    <property type="match status" value="1"/>
</dbReference>
<dbReference type="AlphaFoldDB" id="A0ABD3SJI2"/>
<accession>A0ABD3SJI2</accession>
<evidence type="ECO:0000313" key="3">
    <source>
        <dbReference type="Proteomes" id="UP001634393"/>
    </source>
</evidence>
<dbReference type="EMBL" id="JBJXBP010000006">
    <property type="protein sequence ID" value="KAL3824551.1"/>
    <property type="molecule type" value="Genomic_DNA"/>
</dbReference>
<dbReference type="InterPro" id="IPR004158">
    <property type="entry name" value="DUF247_pln"/>
</dbReference>
<protein>
    <submittedName>
        <fullName evidence="2">Uncharacterized protein</fullName>
    </submittedName>
</protein>
<keyword evidence="1" id="KW-1133">Transmembrane helix</keyword>
<gene>
    <name evidence="2" type="ORF">ACJIZ3_020580</name>
</gene>